<reference evidence="1 2" key="1">
    <citation type="submission" date="2024-09" db="EMBL/GenBank/DDBJ databases">
        <authorList>
            <person name="Sun Q."/>
            <person name="Mori K."/>
        </authorList>
    </citation>
    <scope>NUCLEOTIDE SEQUENCE [LARGE SCALE GENOMIC DNA]</scope>
    <source>
        <strain evidence="1 2">TBRC 4576</strain>
    </source>
</reference>
<evidence type="ECO:0000313" key="1">
    <source>
        <dbReference type="EMBL" id="MFB9768998.1"/>
    </source>
</evidence>
<dbReference type="Proteomes" id="UP001589691">
    <property type="component" value="Unassembled WGS sequence"/>
</dbReference>
<accession>A0ABV5WS63</accession>
<proteinExistence type="predicted"/>
<dbReference type="RefSeq" id="WP_379810280.1">
    <property type="nucleotide sequence ID" value="NZ_JBHLZY010000008.1"/>
</dbReference>
<comment type="caution">
    <text evidence="1">The sequence shown here is derived from an EMBL/GenBank/DDBJ whole genome shotgun (WGS) entry which is preliminary data.</text>
</comment>
<keyword evidence="2" id="KW-1185">Reference proteome</keyword>
<gene>
    <name evidence="1" type="ORF">ACFFLI_03805</name>
</gene>
<dbReference type="EMBL" id="JBHLZY010000008">
    <property type="protein sequence ID" value="MFB9768998.1"/>
    <property type="molecule type" value="Genomic_DNA"/>
</dbReference>
<organism evidence="1 2">
    <name type="scientific">Lactiplantibacillus modestisalitolerans</name>
    <dbReference type="NCBI Taxonomy" id="1457219"/>
    <lineage>
        <taxon>Bacteria</taxon>
        <taxon>Bacillati</taxon>
        <taxon>Bacillota</taxon>
        <taxon>Bacilli</taxon>
        <taxon>Lactobacillales</taxon>
        <taxon>Lactobacillaceae</taxon>
        <taxon>Lactiplantibacillus</taxon>
    </lineage>
</organism>
<name>A0ABV5WS63_9LACO</name>
<sequence length="62" mass="7031">MMIGKRGIGRTKIVVGAGIHWAEHVELAEKRWGDLKSVVRIFMQINGGCDFYDSLFLQPFAH</sequence>
<evidence type="ECO:0000313" key="2">
    <source>
        <dbReference type="Proteomes" id="UP001589691"/>
    </source>
</evidence>
<protein>
    <submittedName>
        <fullName evidence="1">Uncharacterized protein</fullName>
    </submittedName>
</protein>